<keyword evidence="5" id="KW-1185">Reference proteome</keyword>
<feature type="signal peptide" evidence="3">
    <location>
        <begin position="1"/>
        <end position="22"/>
    </location>
</feature>
<dbReference type="PANTHER" id="PTHR11091:SF0">
    <property type="entry name" value="MALATE DEHYDROGENASE"/>
    <property type="match status" value="1"/>
</dbReference>
<name>A0A0D3IM18_EMIH1</name>
<dbReference type="InterPro" id="IPR036111">
    <property type="entry name" value="Mal/L-sulfo/L-lacto_DH-like_sf"/>
</dbReference>
<dbReference type="InterPro" id="IPR043143">
    <property type="entry name" value="Mal/L-sulf/L-lact_DH-like_NADP"/>
</dbReference>
<keyword evidence="3" id="KW-0732">Signal</keyword>
<feature type="chain" id="PRO_5044291137" description="Malate dehydrogenase" evidence="3">
    <location>
        <begin position="23"/>
        <end position="157"/>
    </location>
</feature>
<reference evidence="5" key="1">
    <citation type="journal article" date="2013" name="Nature">
        <title>Pan genome of the phytoplankton Emiliania underpins its global distribution.</title>
        <authorList>
            <person name="Read B.A."/>
            <person name="Kegel J."/>
            <person name="Klute M.J."/>
            <person name="Kuo A."/>
            <person name="Lefebvre S.C."/>
            <person name="Maumus F."/>
            <person name="Mayer C."/>
            <person name="Miller J."/>
            <person name="Monier A."/>
            <person name="Salamov A."/>
            <person name="Young J."/>
            <person name="Aguilar M."/>
            <person name="Claverie J.M."/>
            <person name="Frickenhaus S."/>
            <person name="Gonzalez K."/>
            <person name="Herman E.K."/>
            <person name="Lin Y.C."/>
            <person name="Napier J."/>
            <person name="Ogata H."/>
            <person name="Sarno A.F."/>
            <person name="Shmutz J."/>
            <person name="Schroeder D."/>
            <person name="de Vargas C."/>
            <person name="Verret F."/>
            <person name="von Dassow P."/>
            <person name="Valentin K."/>
            <person name="Van de Peer Y."/>
            <person name="Wheeler G."/>
            <person name="Dacks J.B."/>
            <person name="Delwiche C.F."/>
            <person name="Dyhrman S.T."/>
            <person name="Glockner G."/>
            <person name="John U."/>
            <person name="Richards T."/>
            <person name="Worden A.Z."/>
            <person name="Zhang X."/>
            <person name="Grigoriev I.V."/>
            <person name="Allen A.E."/>
            <person name="Bidle K."/>
            <person name="Borodovsky M."/>
            <person name="Bowler C."/>
            <person name="Brownlee C."/>
            <person name="Cock J.M."/>
            <person name="Elias M."/>
            <person name="Gladyshev V.N."/>
            <person name="Groth M."/>
            <person name="Guda C."/>
            <person name="Hadaegh A."/>
            <person name="Iglesias-Rodriguez M.D."/>
            <person name="Jenkins J."/>
            <person name="Jones B.M."/>
            <person name="Lawson T."/>
            <person name="Leese F."/>
            <person name="Lindquist E."/>
            <person name="Lobanov A."/>
            <person name="Lomsadze A."/>
            <person name="Malik S.B."/>
            <person name="Marsh M.E."/>
            <person name="Mackinder L."/>
            <person name="Mock T."/>
            <person name="Mueller-Roeber B."/>
            <person name="Pagarete A."/>
            <person name="Parker M."/>
            <person name="Probert I."/>
            <person name="Quesneville H."/>
            <person name="Raines C."/>
            <person name="Rensing S.A."/>
            <person name="Riano-Pachon D.M."/>
            <person name="Richier S."/>
            <person name="Rokitta S."/>
            <person name="Shiraiwa Y."/>
            <person name="Soanes D.M."/>
            <person name="van der Giezen M."/>
            <person name="Wahlund T.M."/>
            <person name="Williams B."/>
            <person name="Wilson W."/>
            <person name="Wolfe G."/>
            <person name="Wurch L.L."/>
        </authorList>
    </citation>
    <scope>NUCLEOTIDE SEQUENCE</scope>
</reference>
<dbReference type="EnsemblProtists" id="EOD12303">
    <property type="protein sequence ID" value="EOD12303"/>
    <property type="gene ID" value="EMIHUDRAFT_124584"/>
</dbReference>
<dbReference type="HOGENOM" id="CLU_1682538_0_0_1"/>
<keyword evidence="2" id="KW-0560">Oxidoreductase</keyword>
<dbReference type="GO" id="GO:0016491">
    <property type="term" value="F:oxidoreductase activity"/>
    <property type="evidence" value="ECO:0007669"/>
    <property type="project" value="UniProtKB-KW"/>
</dbReference>
<comment type="similarity">
    <text evidence="1">Belongs to the LDH2/MDH2 oxidoreductase family.</text>
</comment>
<evidence type="ECO:0000256" key="1">
    <source>
        <dbReference type="ARBA" id="ARBA00006056"/>
    </source>
</evidence>
<dbReference type="PANTHER" id="PTHR11091">
    <property type="entry name" value="OXIDOREDUCTASE-RELATED"/>
    <property type="match status" value="1"/>
</dbReference>
<dbReference type="Pfam" id="PF02615">
    <property type="entry name" value="Ldh_2"/>
    <property type="match status" value="1"/>
</dbReference>
<evidence type="ECO:0000313" key="5">
    <source>
        <dbReference type="Proteomes" id="UP000013827"/>
    </source>
</evidence>
<protein>
    <recommendedName>
        <fullName evidence="6">Malate dehydrogenase</fullName>
    </recommendedName>
</protein>
<dbReference type="PaxDb" id="2903-EOD12303"/>
<dbReference type="Proteomes" id="UP000013827">
    <property type="component" value="Unassembled WGS sequence"/>
</dbReference>
<reference evidence="4" key="2">
    <citation type="submission" date="2024-10" db="UniProtKB">
        <authorList>
            <consortium name="EnsemblProtists"/>
        </authorList>
    </citation>
    <scope>IDENTIFICATION</scope>
</reference>
<dbReference type="SUPFAM" id="SSF89733">
    <property type="entry name" value="L-sulfolactate dehydrogenase-like"/>
    <property type="match status" value="1"/>
</dbReference>
<dbReference type="KEGG" id="ehx:EMIHUDRAFT_124584"/>
<dbReference type="Gene3D" id="1.10.1530.10">
    <property type="match status" value="1"/>
</dbReference>
<evidence type="ECO:0000313" key="4">
    <source>
        <dbReference type="EnsemblProtists" id="EOD12303"/>
    </source>
</evidence>
<organism evidence="4 5">
    <name type="scientific">Emiliania huxleyi (strain CCMP1516)</name>
    <dbReference type="NCBI Taxonomy" id="280463"/>
    <lineage>
        <taxon>Eukaryota</taxon>
        <taxon>Haptista</taxon>
        <taxon>Haptophyta</taxon>
        <taxon>Prymnesiophyceae</taxon>
        <taxon>Isochrysidales</taxon>
        <taxon>Noelaerhabdaceae</taxon>
        <taxon>Emiliania</taxon>
    </lineage>
</organism>
<dbReference type="STRING" id="2903.R1BQC6"/>
<accession>A0A0D3IM18</accession>
<dbReference type="RefSeq" id="XP_005764732.1">
    <property type="nucleotide sequence ID" value="XM_005764675.1"/>
</dbReference>
<dbReference type="GeneID" id="17258454"/>
<dbReference type="InterPro" id="IPR043144">
    <property type="entry name" value="Mal/L-sulf/L-lact_DH-like_ah"/>
</dbReference>
<sequence>MPSPQHHHSLFALGLGLALGLALPHVLRLRRRRGLGGSTVKAGLTDTRAVRLPRRVLTDFLAACFTAAGAAPAHAAQAADVLAYADSRGIPSHGANRADTYANEIEAKLVDGVASPVVERSSGCTAVIDGRNALGAVVCNLAMETALRLAKEHGVGV</sequence>
<evidence type="ECO:0008006" key="6">
    <source>
        <dbReference type="Google" id="ProtNLM"/>
    </source>
</evidence>
<dbReference type="AlphaFoldDB" id="A0A0D3IM18"/>
<dbReference type="Gene3D" id="3.30.1370.60">
    <property type="entry name" value="Hypothetical oxidoreductase yiak, domain 2"/>
    <property type="match status" value="1"/>
</dbReference>
<evidence type="ECO:0000256" key="2">
    <source>
        <dbReference type="ARBA" id="ARBA00023002"/>
    </source>
</evidence>
<dbReference type="InterPro" id="IPR003767">
    <property type="entry name" value="Malate/L-lactate_DH-like"/>
</dbReference>
<proteinExistence type="inferred from homology"/>
<evidence type="ECO:0000256" key="3">
    <source>
        <dbReference type="SAM" id="SignalP"/>
    </source>
</evidence>